<dbReference type="EMBL" id="AP022822">
    <property type="protein sequence ID" value="BCA86894.1"/>
    <property type="molecule type" value="Genomic_DNA"/>
</dbReference>
<evidence type="ECO:0000256" key="2">
    <source>
        <dbReference type="ARBA" id="ARBA00022729"/>
    </source>
</evidence>
<dbReference type="Pfam" id="PF01547">
    <property type="entry name" value="SBP_bac_1"/>
    <property type="match status" value="1"/>
</dbReference>
<feature type="chain" id="PRO_5025648112" evidence="6">
    <location>
        <begin position="26"/>
        <end position="445"/>
    </location>
</feature>
<evidence type="ECO:0000256" key="5">
    <source>
        <dbReference type="ARBA" id="ARBA00023288"/>
    </source>
</evidence>
<accession>A0A679IRW3</accession>
<gene>
    <name evidence="7" type="ORF">EsVE80_24170</name>
</gene>
<dbReference type="InterPro" id="IPR006059">
    <property type="entry name" value="SBP"/>
</dbReference>
<dbReference type="SUPFAM" id="SSF53850">
    <property type="entry name" value="Periplasmic binding protein-like II"/>
    <property type="match status" value="1"/>
</dbReference>
<evidence type="ECO:0000256" key="4">
    <source>
        <dbReference type="ARBA" id="ARBA00023139"/>
    </source>
</evidence>
<dbReference type="PROSITE" id="PS51257">
    <property type="entry name" value="PROKAR_LIPOPROTEIN"/>
    <property type="match status" value="1"/>
</dbReference>
<feature type="signal peptide" evidence="6">
    <location>
        <begin position="1"/>
        <end position="25"/>
    </location>
</feature>
<evidence type="ECO:0000256" key="3">
    <source>
        <dbReference type="ARBA" id="ARBA00023136"/>
    </source>
</evidence>
<dbReference type="Proteomes" id="UP000502998">
    <property type="component" value="Chromosome"/>
</dbReference>
<reference evidence="7 8" key="1">
    <citation type="submission" date="2020-02" db="EMBL/GenBank/DDBJ databases">
        <title>Characterization of vanA genotype vancomycin-resistant Enterococcus saigonensis VE80.</title>
        <authorList>
            <person name="Harada T."/>
            <person name="Motooka D."/>
            <person name="Nakamura S."/>
            <person name="Yamamoto Y."/>
            <person name="Kawahara R."/>
            <person name="Kawatsu K."/>
        </authorList>
    </citation>
    <scope>NUCLEOTIDE SEQUENCE [LARGE SCALE GENOMIC DNA]</scope>
    <source>
        <strain evidence="7 8">VE80</strain>
    </source>
</reference>
<evidence type="ECO:0000256" key="6">
    <source>
        <dbReference type="SAM" id="SignalP"/>
    </source>
</evidence>
<keyword evidence="4" id="KW-0564">Palmitate</keyword>
<organism evidence="7 8">
    <name type="scientific">Enterococcus saigonensis</name>
    <dbReference type="NCBI Taxonomy" id="1805431"/>
    <lineage>
        <taxon>Bacteria</taxon>
        <taxon>Bacillati</taxon>
        <taxon>Bacillota</taxon>
        <taxon>Bacilli</taxon>
        <taxon>Lactobacillales</taxon>
        <taxon>Enterococcaceae</taxon>
        <taxon>Enterococcus</taxon>
    </lineage>
</organism>
<dbReference type="Gene3D" id="3.40.190.10">
    <property type="entry name" value="Periplasmic binding protein-like II"/>
    <property type="match status" value="1"/>
</dbReference>
<keyword evidence="8" id="KW-1185">Reference proteome</keyword>
<dbReference type="InterPro" id="IPR050490">
    <property type="entry name" value="Bact_solute-bd_prot1"/>
</dbReference>
<dbReference type="AlphaFoldDB" id="A0A679IRW3"/>
<evidence type="ECO:0000313" key="8">
    <source>
        <dbReference type="Proteomes" id="UP000502998"/>
    </source>
</evidence>
<dbReference type="RefSeq" id="WP_173103948.1">
    <property type="nucleotide sequence ID" value="NZ_AP022822.1"/>
</dbReference>
<keyword evidence="5" id="KW-0449">Lipoprotein</keyword>
<protein>
    <submittedName>
        <fullName evidence="7">Sugar ABC transporter substrate-binding protein</fullName>
    </submittedName>
</protein>
<keyword evidence="2 6" id="KW-0732">Signal</keyword>
<evidence type="ECO:0000256" key="1">
    <source>
        <dbReference type="ARBA" id="ARBA00022475"/>
    </source>
</evidence>
<evidence type="ECO:0000313" key="7">
    <source>
        <dbReference type="EMBL" id="BCA86894.1"/>
    </source>
</evidence>
<keyword evidence="3" id="KW-0472">Membrane</keyword>
<keyword evidence="1" id="KW-1003">Cell membrane</keyword>
<dbReference type="PANTHER" id="PTHR43649">
    <property type="entry name" value="ARABINOSE-BINDING PROTEIN-RELATED"/>
    <property type="match status" value="1"/>
</dbReference>
<dbReference type="KEGG" id="esg:EsVE80_24170"/>
<dbReference type="PANTHER" id="PTHR43649:SF33">
    <property type="entry name" value="POLYGALACTURONAN_RHAMNOGALACTURONAN-BINDING PROTEIN YTCQ"/>
    <property type="match status" value="1"/>
</dbReference>
<name>A0A679IRW3_9ENTE</name>
<proteinExistence type="predicted"/>
<sequence>MKKIFLGLLASVALFALTGCGSANAKAQNEIDVWLTPQWKGTYRADEEGADYDSFLKTAASMYEKQHPNVKINVQVIPGDERDSKMSVATQTNTLPDVFFDSTFVLSTFAHQGLLEPFNDVIDSNNEADISEAIWKNVQIEGKTYFYPFAQNPGTLAYNADMFKAAGLEKYIGGQHEIATWTTDEFYQILTKLKATNSKVAPLGFFCKNNQGDTWNMMYLRMFGNQFFDEKGELITNEPSGVKALSFLEKLKEEKLMAAGPESLVSNDVNAMFQNQQVAVSFTNAMLFNGMLGAMKDGTVENFDARLANVPGDKSPVSFTYVLGSGVFNTNGEKRKALAQDFVKFYSENKELVEASTNFLPVRNSVADAHKKDLPYLDAYLTNDKYVVNFSNNSPGYAEIRNALYPELQAVMTGDKTPQAALDNFVKTGNKVIDRGLRRSKALEK</sequence>